<name>A0A0F4I503_9ACTN</name>
<dbReference type="OrthoDB" id="4211361at2"/>
<reference evidence="1 2" key="1">
    <citation type="submission" date="2015-02" db="EMBL/GenBank/DDBJ databases">
        <authorList>
            <person name="Ju K.-S."/>
            <person name="Doroghazi J.R."/>
            <person name="Metcalf W."/>
        </authorList>
    </citation>
    <scope>NUCLEOTIDE SEQUENCE [LARGE SCALE GENOMIC DNA]</scope>
    <source>
        <strain evidence="1 2">NRRL ISP-5550</strain>
    </source>
</reference>
<keyword evidence="2" id="KW-1185">Reference proteome</keyword>
<dbReference type="Proteomes" id="UP000033551">
    <property type="component" value="Unassembled WGS sequence"/>
</dbReference>
<gene>
    <name evidence="1" type="ORF">VR44_40760</name>
</gene>
<dbReference type="EMBL" id="JZWV01001838">
    <property type="protein sequence ID" value="KJY15841.1"/>
    <property type="molecule type" value="Genomic_DNA"/>
</dbReference>
<comment type="caution">
    <text evidence="1">The sequence shown here is derived from an EMBL/GenBank/DDBJ whole genome shotgun (WGS) entry which is preliminary data.</text>
</comment>
<dbReference type="AlphaFoldDB" id="A0A0F4I503"/>
<feature type="non-terminal residue" evidence="1">
    <location>
        <position position="75"/>
    </location>
</feature>
<organism evidence="1 2">
    <name type="scientific">Streptomyces katrae</name>
    <dbReference type="NCBI Taxonomy" id="68223"/>
    <lineage>
        <taxon>Bacteria</taxon>
        <taxon>Bacillati</taxon>
        <taxon>Actinomycetota</taxon>
        <taxon>Actinomycetes</taxon>
        <taxon>Kitasatosporales</taxon>
        <taxon>Streptomycetaceae</taxon>
        <taxon>Streptomyces</taxon>
    </lineage>
</organism>
<evidence type="ECO:0000313" key="2">
    <source>
        <dbReference type="Proteomes" id="UP000033551"/>
    </source>
</evidence>
<proteinExistence type="predicted"/>
<feature type="non-terminal residue" evidence="1">
    <location>
        <position position="1"/>
    </location>
</feature>
<accession>A0A0F4I503</accession>
<dbReference type="RefSeq" id="WP_045952756.1">
    <property type="nucleotide sequence ID" value="NZ_JZWV01001838.1"/>
</dbReference>
<evidence type="ECO:0000313" key="1">
    <source>
        <dbReference type="EMBL" id="KJY15841.1"/>
    </source>
</evidence>
<protein>
    <submittedName>
        <fullName evidence="1">Uncharacterized protein</fullName>
    </submittedName>
</protein>
<sequence length="75" mass="7721">LQAFLQGAWHDLSFIPTGGGEPIAYVARDVAVPPGVLTIPVRAGFSSQAALTDVYFIIGGSSATHEDVKSGSAYA</sequence>
<dbReference type="PATRIC" id="fig|68223.7.peg.7121"/>